<name>A0A7C4NV09_9BACT</name>
<keyword evidence="2" id="KW-1133">Transmembrane helix</keyword>
<dbReference type="InterPro" id="IPR001173">
    <property type="entry name" value="Glyco_trans_2-like"/>
</dbReference>
<dbReference type="Pfam" id="PF00535">
    <property type="entry name" value="Glycos_transf_2"/>
    <property type="match status" value="1"/>
</dbReference>
<keyword evidence="2" id="KW-0472">Membrane</keyword>
<keyword evidence="1 5" id="KW-0808">Transferase</keyword>
<dbReference type="InterPro" id="IPR050834">
    <property type="entry name" value="Glycosyltransf_2"/>
</dbReference>
<sequence length="307" mass="36297">MRNKVCVVIVSHKGGNLLLECVSSVLRLTKYQNYRVIVVDDYPNDENLKVAYRRKPKKLKIIFLERHESASYARNLGIEYSILRENAKYIIFLDSDVKVLDSNWMNNLVKIMENYKEIGILAPIIYTPVGNQTFTKRRVQFVDYVPSACMIVRRSVIEKIGGFDPDFWPLGNEDPDFCNRVKLSGYKIAITGVTKVFHQTNIKRRISTYWSFIHTKNYVRYILLNLRKGNFYEIFSLIAIRRNFSDSFRPSNLIFVPDWYRRLVFLPLALLVNLLNIRKILKLRRNRSSFHFLNPMIKISDERKRKI</sequence>
<feature type="domain" description="Glycosyltransferase 2-like" evidence="3">
    <location>
        <begin position="6"/>
        <end position="137"/>
    </location>
</feature>
<dbReference type="PANTHER" id="PTHR43685:SF2">
    <property type="entry name" value="GLYCOSYLTRANSFERASE 2-LIKE DOMAIN-CONTAINING PROTEIN"/>
    <property type="match status" value="1"/>
</dbReference>
<evidence type="ECO:0000256" key="1">
    <source>
        <dbReference type="ARBA" id="ARBA00022679"/>
    </source>
</evidence>
<keyword evidence="2" id="KW-0812">Transmembrane</keyword>
<evidence type="ECO:0000259" key="4">
    <source>
        <dbReference type="Pfam" id="PF02709"/>
    </source>
</evidence>
<dbReference type="EMBL" id="DSZN01000058">
    <property type="protein sequence ID" value="HGQ85346.1"/>
    <property type="molecule type" value="Genomic_DNA"/>
</dbReference>
<dbReference type="Gene3D" id="3.90.550.10">
    <property type="entry name" value="Spore Coat Polysaccharide Biosynthesis Protein SpsA, Chain A"/>
    <property type="match status" value="1"/>
</dbReference>
<dbReference type="InterPro" id="IPR027791">
    <property type="entry name" value="Galactosyl_T_C"/>
</dbReference>
<feature type="domain" description="Galactosyltransferase C-terminal" evidence="4">
    <location>
        <begin position="150"/>
        <end position="192"/>
    </location>
</feature>
<reference evidence="5" key="1">
    <citation type="journal article" date="2020" name="mSystems">
        <title>Genome- and Community-Level Interaction Insights into Carbon Utilization and Element Cycling Functions of Hydrothermarchaeota in Hydrothermal Sediment.</title>
        <authorList>
            <person name="Zhou Z."/>
            <person name="Liu Y."/>
            <person name="Xu W."/>
            <person name="Pan J."/>
            <person name="Luo Z.H."/>
            <person name="Li M."/>
        </authorList>
    </citation>
    <scope>NUCLEOTIDE SEQUENCE [LARGE SCALE GENOMIC DNA]</scope>
    <source>
        <strain evidence="5">SpSt-6</strain>
    </source>
</reference>
<dbReference type="InterPro" id="IPR029044">
    <property type="entry name" value="Nucleotide-diphossugar_trans"/>
</dbReference>
<feature type="transmembrane region" description="Helical" evidence="2">
    <location>
        <begin position="259"/>
        <end position="277"/>
    </location>
</feature>
<dbReference type="PANTHER" id="PTHR43685">
    <property type="entry name" value="GLYCOSYLTRANSFERASE"/>
    <property type="match status" value="1"/>
</dbReference>
<protein>
    <submittedName>
        <fullName evidence="5">Glycosyltransferase</fullName>
    </submittedName>
</protein>
<organism evidence="5">
    <name type="scientific">Thermodesulfobacterium geofontis</name>
    <dbReference type="NCBI Taxonomy" id="1295609"/>
    <lineage>
        <taxon>Bacteria</taxon>
        <taxon>Pseudomonadati</taxon>
        <taxon>Thermodesulfobacteriota</taxon>
        <taxon>Thermodesulfobacteria</taxon>
        <taxon>Thermodesulfobacteriales</taxon>
        <taxon>Thermodesulfobacteriaceae</taxon>
        <taxon>Thermodesulfobacterium</taxon>
    </lineage>
</organism>
<evidence type="ECO:0000259" key="3">
    <source>
        <dbReference type="Pfam" id="PF00535"/>
    </source>
</evidence>
<evidence type="ECO:0000256" key="2">
    <source>
        <dbReference type="SAM" id="Phobius"/>
    </source>
</evidence>
<gene>
    <name evidence="5" type="ORF">ENT66_03010</name>
</gene>
<dbReference type="AlphaFoldDB" id="A0A7C4NV09"/>
<proteinExistence type="predicted"/>
<evidence type="ECO:0000313" key="5">
    <source>
        <dbReference type="EMBL" id="HGQ85346.1"/>
    </source>
</evidence>
<dbReference type="GO" id="GO:0016740">
    <property type="term" value="F:transferase activity"/>
    <property type="evidence" value="ECO:0007669"/>
    <property type="project" value="UniProtKB-KW"/>
</dbReference>
<dbReference type="Pfam" id="PF02709">
    <property type="entry name" value="Glyco_transf_7C"/>
    <property type="match status" value="1"/>
</dbReference>
<comment type="caution">
    <text evidence="5">The sequence shown here is derived from an EMBL/GenBank/DDBJ whole genome shotgun (WGS) entry which is preliminary data.</text>
</comment>
<accession>A0A7C4NV09</accession>
<dbReference type="SUPFAM" id="SSF53448">
    <property type="entry name" value="Nucleotide-diphospho-sugar transferases"/>
    <property type="match status" value="1"/>
</dbReference>